<protein>
    <submittedName>
        <fullName evidence="2">Uncharacterized protein</fullName>
    </submittedName>
</protein>
<feature type="compositionally biased region" description="Low complexity" evidence="1">
    <location>
        <begin position="13"/>
        <end position="25"/>
    </location>
</feature>
<name>A0ABQ2PMA2_9NEIS</name>
<dbReference type="RefSeq" id="WP_188693123.1">
    <property type="nucleotide sequence ID" value="NZ_BMLY01000003.1"/>
</dbReference>
<feature type="region of interest" description="Disordered" evidence="1">
    <location>
        <begin position="12"/>
        <end position="31"/>
    </location>
</feature>
<gene>
    <name evidence="2" type="ORF">GCM10010971_21650</name>
</gene>
<evidence type="ECO:0000313" key="3">
    <source>
        <dbReference type="Proteomes" id="UP000621859"/>
    </source>
</evidence>
<proteinExistence type="predicted"/>
<sequence>MSPLRYPGQFALPQQAEAPSAEPAPTITTNDLHDLPGMRRWLRYTTAYFEDRSVIFGSDFLVHRQRIVRF</sequence>
<organism evidence="2 3">
    <name type="scientific">Silvimonas amylolytica</name>
    <dbReference type="NCBI Taxonomy" id="449663"/>
    <lineage>
        <taxon>Bacteria</taxon>
        <taxon>Pseudomonadati</taxon>
        <taxon>Pseudomonadota</taxon>
        <taxon>Betaproteobacteria</taxon>
        <taxon>Neisseriales</taxon>
        <taxon>Chitinibacteraceae</taxon>
        <taxon>Silvimonas</taxon>
    </lineage>
</organism>
<keyword evidence="3" id="KW-1185">Reference proteome</keyword>
<dbReference type="EMBL" id="BMLY01000003">
    <property type="protein sequence ID" value="GGP26346.1"/>
    <property type="molecule type" value="Genomic_DNA"/>
</dbReference>
<dbReference type="Proteomes" id="UP000621859">
    <property type="component" value="Unassembled WGS sequence"/>
</dbReference>
<comment type="caution">
    <text evidence="2">The sequence shown here is derived from an EMBL/GenBank/DDBJ whole genome shotgun (WGS) entry which is preliminary data.</text>
</comment>
<reference evidence="3" key="1">
    <citation type="journal article" date="2019" name="Int. J. Syst. Evol. Microbiol.">
        <title>The Global Catalogue of Microorganisms (GCM) 10K type strain sequencing project: providing services to taxonomists for standard genome sequencing and annotation.</title>
        <authorList>
            <consortium name="The Broad Institute Genomics Platform"/>
            <consortium name="The Broad Institute Genome Sequencing Center for Infectious Disease"/>
            <person name="Wu L."/>
            <person name="Ma J."/>
        </authorList>
    </citation>
    <scope>NUCLEOTIDE SEQUENCE [LARGE SCALE GENOMIC DNA]</scope>
    <source>
        <strain evidence="3">CGMCC 1.8860</strain>
    </source>
</reference>
<evidence type="ECO:0000313" key="2">
    <source>
        <dbReference type="EMBL" id="GGP26346.1"/>
    </source>
</evidence>
<evidence type="ECO:0000256" key="1">
    <source>
        <dbReference type="SAM" id="MobiDB-lite"/>
    </source>
</evidence>
<accession>A0ABQ2PMA2</accession>